<organism evidence="2 3">
    <name type="scientific">Duncaniella freteri</name>
    <dbReference type="NCBI Taxonomy" id="2530391"/>
    <lineage>
        <taxon>Bacteria</taxon>
        <taxon>Pseudomonadati</taxon>
        <taxon>Bacteroidota</taxon>
        <taxon>Bacteroidia</taxon>
        <taxon>Bacteroidales</taxon>
        <taxon>Muribaculaceae</taxon>
        <taxon>Duncaniella</taxon>
    </lineage>
</organism>
<dbReference type="SUPFAM" id="SSF90257">
    <property type="entry name" value="Myosin rod fragments"/>
    <property type="match status" value="1"/>
</dbReference>
<comment type="caution">
    <text evidence="2">The sequence shown here is derived from an EMBL/GenBank/DDBJ whole genome shotgun (WGS) entry which is preliminary data.</text>
</comment>
<evidence type="ECO:0000313" key="2">
    <source>
        <dbReference type="EMBL" id="TGG40644.1"/>
    </source>
</evidence>
<accession>A0A4Z0V8B8</accession>
<dbReference type="AlphaFoldDB" id="A0A4Z0V8B8"/>
<dbReference type="PROSITE" id="PS51257">
    <property type="entry name" value="PROKAR_LIPOPROTEIN"/>
    <property type="match status" value="1"/>
</dbReference>
<protein>
    <recommendedName>
        <fullName evidence="4">Chromosome segregation protein SMC</fullName>
    </recommendedName>
</protein>
<dbReference type="RefSeq" id="WP_135471641.1">
    <property type="nucleotide sequence ID" value="NZ_CASJDB010000001.1"/>
</dbReference>
<proteinExistence type="predicted"/>
<dbReference type="GeneID" id="82149767"/>
<keyword evidence="3" id="KW-1185">Reference proteome</keyword>
<dbReference type="Proteomes" id="UP000297635">
    <property type="component" value="Unassembled WGS sequence"/>
</dbReference>
<evidence type="ECO:0008006" key="4">
    <source>
        <dbReference type="Google" id="ProtNLM"/>
    </source>
</evidence>
<evidence type="ECO:0000313" key="3">
    <source>
        <dbReference type="Proteomes" id="UP000297635"/>
    </source>
</evidence>
<keyword evidence="1" id="KW-0175">Coiled coil</keyword>
<dbReference type="EMBL" id="SJSA01000001">
    <property type="protein sequence ID" value="TGG40644.1"/>
    <property type="molecule type" value="Genomic_DNA"/>
</dbReference>
<dbReference type="Gene3D" id="1.20.5.340">
    <property type="match status" value="1"/>
</dbReference>
<evidence type="ECO:0000256" key="1">
    <source>
        <dbReference type="SAM" id="Coils"/>
    </source>
</evidence>
<name>A0A4Z0V8B8_9BACT</name>
<feature type="coiled-coil region" evidence="1">
    <location>
        <begin position="89"/>
        <end position="195"/>
    </location>
</feature>
<gene>
    <name evidence="2" type="ORF">EZ315_08175</name>
</gene>
<sequence>MKKIASIAIVAAAVLSGCNGDKLREAEAQNQQLKGDLSETLATQDSLLVLVNDISDGMAQIKDLEKIISTPGGIGAESASRKEQIRNDMIAIQQALQERRQRLADLEAKLAKEGGENSTLKRTISNLKAQIADQTTEIATLTNQLASANIKIEELSSTVTSLNTQVDSLSTNVANERELKDAAQAEADKATAELNACYYAIGNSKELKERNILSSGFLRKTKVMKGDFDMDYFQNADKRTLTEIPTHSKKAEVMTSQPKDSYQIVDVDGQKVVKITDPAKFWQVSNFLVIKVD</sequence>
<reference evidence="2 3" key="1">
    <citation type="submission" date="2019-02" db="EMBL/GenBank/DDBJ databases">
        <title>Isolation and identification of novel species under the genus Muribaculum.</title>
        <authorList>
            <person name="Miyake S."/>
            <person name="Ding Y."/>
            <person name="Low A."/>
            <person name="Soh M."/>
            <person name="Seedorf H."/>
        </authorList>
    </citation>
    <scope>NUCLEOTIDE SEQUENCE [LARGE SCALE GENOMIC DNA]</scope>
    <source>
        <strain evidence="2 3">TLL-A3</strain>
    </source>
</reference>